<feature type="compositionally biased region" description="Polar residues" evidence="1">
    <location>
        <begin position="462"/>
        <end position="493"/>
    </location>
</feature>
<dbReference type="EMBL" id="JAPUFD010000014">
    <property type="protein sequence ID" value="MDI1491456.1"/>
    <property type="molecule type" value="Genomic_DNA"/>
</dbReference>
<reference evidence="2" key="1">
    <citation type="journal article" date="2023" name="Genome Biol. Evol.">
        <title>First Whole Genome Sequence and Flow Cytometry Genome Size Data for the Lichen-Forming Fungus Ramalina farinacea (Ascomycota).</title>
        <authorList>
            <person name="Llewellyn T."/>
            <person name="Mian S."/>
            <person name="Hill R."/>
            <person name="Leitch I.J."/>
            <person name="Gaya E."/>
        </authorList>
    </citation>
    <scope>NUCLEOTIDE SEQUENCE</scope>
    <source>
        <strain evidence="2">LIQ254RAFAR</strain>
    </source>
</reference>
<protein>
    <submittedName>
        <fullName evidence="2">Uncharacterized protein</fullName>
    </submittedName>
</protein>
<name>A0AA43QUG7_9LECA</name>
<feature type="region of interest" description="Disordered" evidence="1">
    <location>
        <begin position="418"/>
        <end position="499"/>
    </location>
</feature>
<feature type="compositionally biased region" description="Polar residues" evidence="1">
    <location>
        <begin position="425"/>
        <end position="434"/>
    </location>
</feature>
<evidence type="ECO:0000313" key="3">
    <source>
        <dbReference type="Proteomes" id="UP001161017"/>
    </source>
</evidence>
<evidence type="ECO:0000313" key="2">
    <source>
        <dbReference type="EMBL" id="MDI1491456.1"/>
    </source>
</evidence>
<dbReference type="AlphaFoldDB" id="A0AA43QUG7"/>
<proteinExistence type="predicted"/>
<keyword evidence="3" id="KW-1185">Reference proteome</keyword>
<dbReference type="Proteomes" id="UP001161017">
    <property type="component" value="Unassembled WGS sequence"/>
</dbReference>
<evidence type="ECO:0000256" key="1">
    <source>
        <dbReference type="SAM" id="MobiDB-lite"/>
    </source>
</evidence>
<sequence length="499" mass="56531">MHGPHYGEITEWDKAAAHRWDSIGYPRAALILEAQEYILKFLRGVVDLLLEDIDISLPGAAEKWNQVTAAAKKEAVEDHLWLLQTQPSYMRRAIRDLGSATVYEGVNRQSMFCMIATELVNELNVYIVWQNILEECENVQNQHNRFRDSIHPGERLPKRYNQALGALELMLVNQMHHRAKHLAAFIPQRPGFRHLWHTESQVSGQFSVRRIAGFPVTEGFYKDPLDWCLMQLLGDPDGLRRFDQAMLFEFLNEHLANSSSAEKARLDQALYDKLSDLAALYELLTAVRLHRPLSTNRDVDDVKRTEQRKGWRYLDAGAGDSMTSADRLPLGRLLQHFDSLSVPSGKQDRVWIGQSERSRSALSAFWAKVRQDHEKWLRGLQLSTGDIQTDLEALSADSRPEHLAAVEAERASILARIENAGPDPTNGSTQTQWGSEEPSDITIPIRSKVKQKSRPDKVPESVQVQRNEIATATDQVPSTSVLDSKVSPNQCSHLPQKKA</sequence>
<accession>A0AA43QUG7</accession>
<comment type="caution">
    <text evidence="2">The sequence shown here is derived from an EMBL/GenBank/DDBJ whole genome shotgun (WGS) entry which is preliminary data.</text>
</comment>
<gene>
    <name evidence="2" type="ORF">OHK93_002665</name>
</gene>
<organism evidence="2 3">
    <name type="scientific">Ramalina farinacea</name>
    <dbReference type="NCBI Taxonomy" id="258253"/>
    <lineage>
        <taxon>Eukaryota</taxon>
        <taxon>Fungi</taxon>
        <taxon>Dikarya</taxon>
        <taxon>Ascomycota</taxon>
        <taxon>Pezizomycotina</taxon>
        <taxon>Lecanoromycetes</taxon>
        <taxon>OSLEUM clade</taxon>
        <taxon>Lecanoromycetidae</taxon>
        <taxon>Lecanorales</taxon>
        <taxon>Lecanorineae</taxon>
        <taxon>Ramalinaceae</taxon>
        <taxon>Ramalina</taxon>
    </lineage>
</organism>